<comment type="similarity">
    <text evidence="4 11">Belongs to the acyl-CoA oxidase family.</text>
</comment>
<accession>A0ABM3JFM4</accession>
<dbReference type="Pfam" id="PF01756">
    <property type="entry name" value="ACOX"/>
    <property type="match status" value="1"/>
</dbReference>
<evidence type="ECO:0000313" key="16">
    <source>
        <dbReference type="RefSeq" id="XP_049308027.1"/>
    </source>
</evidence>
<comment type="cofactor">
    <cofactor evidence="1">
        <name>FAD</name>
        <dbReference type="ChEBI" id="CHEBI:57692"/>
    </cofactor>
</comment>
<evidence type="ECO:0000313" key="15">
    <source>
        <dbReference type="Proteomes" id="UP001652620"/>
    </source>
</evidence>
<evidence type="ECO:0000259" key="14">
    <source>
        <dbReference type="Pfam" id="PF22924"/>
    </source>
</evidence>
<evidence type="ECO:0000256" key="6">
    <source>
        <dbReference type="ARBA" id="ARBA00022827"/>
    </source>
</evidence>
<feature type="domain" description="Acyl-coenzyme A oxidase N-terminal" evidence="13">
    <location>
        <begin position="21"/>
        <end position="146"/>
    </location>
</feature>
<evidence type="ECO:0000256" key="11">
    <source>
        <dbReference type="PIRNR" id="PIRNR000168"/>
    </source>
</evidence>
<evidence type="ECO:0000256" key="4">
    <source>
        <dbReference type="ARBA" id="ARBA00006288"/>
    </source>
</evidence>
<organism evidence="15 16">
    <name type="scientific">Bactrocera dorsalis</name>
    <name type="common">Oriental fruit fly</name>
    <name type="synonym">Dacus dorsalis</name>
    <dbReference type="NCBI Taxonomy" id="27457"/>
    <lineage>
        <taxon>Eukaryota</taxon>
        <taxon>Metazoa</taxon>
        <taxon>Ecdysozoa</taxon>
        <taxon>Arthropoda</taxon>
        <taxon>Hexapoda</taxon>
        <taxon>Insecta</taxon>
        <taxon>Pterygota</taxon>
        <taxon>Neoptera</taxon>
        <taxon>Endopterygota</taxon>
        <taxon>Diptera</taxon>
        <taxon>Brachycera</taxon>
        <taxon>Muscomorpha</taxon>
        <taxon>Tephritoidea</taxon>
        <taxon>Tephritidae</taxon>
        <taxon>Bactrocera</taxon>
        <taxon>Bactrocera</taxon>
    </lineage>
</organism>
<protein>
    <recommendedName>
        <fullName evidence="11">Acyl-coenzyme A oxidase</fullName>
    </recommendedName>
</protein>
<keyword evidence="6 11" id="KW-0274">FAD</keyword>
<comment type="subcellular location">
    <subcellularLocation>
        <location evidence="2">Peroxisome</location>
    </subcellularLocation>
</comment>
<feature type="domain" description="Acyl-CoA oxidase C-terminal" evidence="12">
    <location>
        <begin position="483"/>
        <end position="665"/>
    </location>
</feature>
<keyword evidence="7" id="KW-0276">Fatty acid metabolism</keyword>
<evidence type="ECO:0000256" key="3">
    <source>
        <dbReference type="ARBA" id="ARBA00004846"/>
    </source>
</evidence>
<evidence type="ECO:0000256" key="2">
    <source>
        <dbReference type="ARBA" id="ARBA00004275"/>
    </source>
</evidence>
<keyword evidence="8" id="KW-0560">Oxidoreductase</keyword>
<dbReference type="Gene3D" id="1.10.540.10">
    <property type="entry name" value="Acyl-CoA dehydrogenase/oxidase, N-terminal domain"/>
    <property type="match status" value="1"/>
</dbReference>
<dbReference type="Pfam" id="PF22924">
    <property type="entry name" value="ACOX_C_alpha1"/>
    <property type="match status" value="1"/>
</dbReference>
<dbReference type="InterPro" id="IPR036250">
    <property type="entry name" value="AcylCo_DH-like_C"/>
</dbReference>
<dbReference type="PANTHER" id="PTHR10909">
    <property type="entry name" value="ELECTRON TRANSPORT OXIDOREDUCTASE"/>
    <property type="match status" value="1"/>
</dbReference>
<comment type="pathway">
    <text evidence="3">Lipid metabolism; peroxisomal fatty acid beta-oxidation.</text>
</comment>
<dbReference type="Gene3D" id="1.20.140.10">
    <property type="entry name" value="Butyryl-CoA Dehydrogenase, subunit A, domain 3"/>
    <property type="match status" value="2"/>
</dbReference>
<evidence type="ECO:0000256" key="1">
    <source>
        <dbReference type="ARBA" id="ARBA00001974"/>
    </source>
</evidence>
<dbReference type="InterPro" id="IPR046373">
    <property type="entry name" value="Acyl-CoA_Oxase/DH_mid-dom_sf"/>
</dbReference>
<dbReference type="Pfam" id="PF14749">
    <property type="entry name" value="Acyl-CoA_ox_N"/>
    <property type="match status" value="1"/>
</dbReference>
<sequence length="669" mass="75082">MTIPKTVNPDLANERKKATFDVEEFTAFIHDGESFLQLKRLAEEELFSDLPDPVELDYLSYEDYYNRTVEQCVNAITKVRAMQERVNPGGLEVYHTLMTGPMGTTLMPGGTPMGVHFLMFTRALKNQGTPEQYEKFGRRADNCEILGTYVQTELGHGTYLRGLETRADYDRQTDEFVLNTPKLTSYKWWPGGLGNTVNHCIVVAQLYIDDEPMGLQLFFLQVRDEQTHKALPGIDIGDIGKKIGLQAVNNGYLGLTNVRIPRTNMLMKNAKVLPDGTFVKSPVSQLAYFPMVFVRCMIVLVNSGFHAMAATIATRYSAVRRQSPIKPDEPEPQVLDHVTQQMKIVPEIVTAIAYRLAGVKLNKMYEETASAVGLSDYSRLPELHALACTLKASCTYDSTFGIERLRLACGGHGYLASANFGNIFTWATAACTYEGENSVLYLQVGKILLKTWGDMLSGKPLMPTMAYLGVCASWHEFPEWTGDWQCLVQALQYAATNKTLIASKSYTRRLESGLSPPDAFNVTGIELTQAAELHGRAFVANNFFEEVTQNRENRSASLNNLLEQLLELYLVHTVQRHMADILRFIHLTDEHLTSLQDRLETVLAELRPNLVAICDGFDFHDKVLSSVLGCYDGNVYERIFEAAKKSPLNQRDVPASFAQHLKPFMRSSL</sequence>
<keyword evidence="5 11" id="KW-0285">Flavoprotein</keyword>
<dbReference type="InterPro" id="IPR009100">
    <property type="entry name" value="AcylCoA_DH/oxidase_NM_dom_sf"/>
</dbReference>
<dbReference type="SUPFAM" id="SSF56645">
    <property type="entry name" value="Acyl-CoA dehydrogenase NM domain-like"/>
    <property type="match status" value="1"/>
</dbReference>
<evidence type="ECO:0000256" key="5">
    <source>
        <dbReference type="ARBA" id="ARBA00022630"/>
    </source>
</evidence>
<proteinExistence type="inferred from homology"/>
<evidence type="ECO:0000259" key="13">
    <source>
        <dbReference type="Pfam" id="PF14749"/>
    </source>
</evidence>
<dbReference type="PANTHER" id="PTHR10909:SF250">
    <property type="entry name" value="PEROXISOMAL ACYL-COENZYME A OXIDASE 1"/>
    <property type="match status" value="1"/>
</dbReference>
<dbReference type="Gene3D" id="2.40.110.10">
    <property type="entry name" value="Butyryl-CoA Dehydrogenase, subunit A, domain 2"/>
    <property type="match status" value="1"/>
</dbReference>
<gene>
    <name evidence="16" type="primary">LOC105229192</name>
</gene>
<name>A0ABM3JFM4_BACDO</name>
<dbReference type="PIRSF" id="PIRSF000168">
    <property type="entry name" value="Acyl-CoA_oxidase"/>
    <property type="match status" value="1"/>
</dbReference>
<keyword evidence="9" id="KW-0443">Lipid metabolism</keyword>
<dbReference type="InterPro" id="IPR037069">
    <property type="entry name" value="AcylCoA_DH/ox_N_sf"/>
</dbReference>
<dbReference type="SUPFAM" id="SSF47203">
    <property type="entry name" value="Acyl-CoA dehydrogenase C-terminal domain-like"/>
    <property type="match status" value="2"/>
</dbReference>
<dbReference type="Proteomes" id="UP001652620">
    <property type="component" value="Chromosome 3"/>
</dbReference>
<keyword evidence="10" id="KW-0576">Peroxisome</keyword>
<dbReference type="InterPro" id="IPR002655">
    <property type="entry name" value="Acyl-CoA_oxidase_C"/>
</dbReference>
<dbReference type="InterPro" id="IPR029320">
    <property type="entry name" value="Acyl-CoA_ox_N"/>
</dbReference>
<evidence type="ECO:0000256" key="8">
    <source>
        <dbReference type="ARBA" id="ARBA00023002"/>
    </source>
</evidence>
<keyword evidence="15" id="KW-1185">Reference proteome</keyword>
<dbReference type="GeneID" id="105229192"/>
<reference evidence="16" key="1">
    <citation type="submission" date="2025-08" db="UniProtKB">
        <authorList>
            <consortium name="RefSeq"/>
        </authorList>
    </citation>
    <scope>IDENTIFICATION</scope>
    <source>
        <tissue evidence="16">Adult</tissue>
    </source>
</reference>
<feature type="domain" description="Acyl-CoA oxidase C-alpha1" evidence="14">
    <location>
        <begin position="288"/>
        <end position="449"/>
    </location>
</feature>
<evidence type="ECO:0000256" key="9">
    <source>
        <dbReference type="ARBA" id="ARBA00023098"/>
    </source>
</evidence>
<evidence type="ECO:0000256" key="7">
    <source>
        <dbReference type="ARBA" id="ARBA00022832"/>
    </source>
</evidence>
<evidence type="ECO:0000256" key="10">
    <source>
        <dbReference type="ARBA" id="ARBA00023140"/>
    </source>
</evidence>
<dbReference type="InterPro" id="IPR055060">
    <property type="entry name" value="ACOX_C_alpha1"/>
</dbReference>
<evidence type="ECO:0000259" key="12">
    <source>
        <dbReference type="Pfam" id="PF01756"/>
    </source>
</evidence>
<dbReference type="RefSeq" id="XP_049308027.1">
    <property type="nucleotide sequence ID" value="XM_049452070.1"/>
</dbReference>
<dbReference type="InterPro" id="IPR012258">
    <property type="entry name" value="Acyl-CoA_oxidase"/>
</dbReference>